<organism evidence="1 2">
    <name type="scientific">Opisthorchis viverrini</name>
    <name type="common">Southeast Asian liver fluke</name>
    <dbReference type="NCBI Taxonomy" id="6198"/>
    <lineage>
        <taxon>Eukaryota</taxon>
        <taxon>Metazoa</taxon>
        <taxon>Spiralia</taxon>
        <taxon>Lophotrochozoa</taxon>
        <taxon>Platyhelminthes</taxon>
        <taxon>Trematoda</taxon>
        <taxon>Digenea</taxon>
        <taxon>Opisthorchiida</taxon>
        <taxon>Opisthorchiata</taxon>
        <taxon>Opisthorchiidae</taxon>
        <taxon>Opisthorchis</taxon>
    </lineage>
</organism>
<protein>
    <submittedName>
        <fullName evidence="1">Uncharacterized protein</fullName>
    </submittedName>
</protein>
<evidence type="ECO:0000313" key="1">
    <source>
        <dbReference type="EMBL" id="KER22708.1"/>
    </source>
</evidence>
<dbReference type="EMBL" id="KL596884">
    <property type="protein sequence ID" value="KER22708.1"/>
    <property type="molecule type" value="Genomic_DNA"/>
</dbReference>
<dbReference type="RefSeq" id="XP_009173558.1">
    <property type="nucleotide sequence ID" value="XM_009175294.1"/>
</dbReference>
<keyword evidence="2" id="KW-1185">Reference proteome</keyword>
<evidence type="ECO:0000313" key="2">
    <source>
        <dbReference type="Proteomes" id="UP000054324"/>
    </source>
</evidence>
<gene>
    <name evidence="1" type="ORF">T265_09269</name>
</gene>
<dbReference type="CTD" id="20323442"/>
<proteinExistence type="predicted"/>
<accession>A0A074Z6M1</accession>
<dbReference type="KEGG" id="ovi:T265_09269"/>
<dbReference type="Proteomes" id="UP000054324">
    <property type="component" value="Unassembled WGS sequence"/>
</dbReference>
<reference evidence="1 2" key="1">
    <citation type="submission" date="2013-11" db="EMBL/GenBank/DDBJ databases">
        <title>Opisthorchis viverrini - life in the bile duct.</title>
        <authorList>
            <person name="Young N.D."/>
            <person name="Nagarajan N."/>
            <person name="Lin S.J."/>
            <person name="Korhonen P.K."/>
            <person name="Jex A.R."/>
            <person name="Hall R.S."/>
            <person name="Safavi-Hemami H."/>
            <person name="Kaewkong W."/>
            <person name="Bertrand D."/>
            <person name="Gao S."/>
            <person name="Seet Q."/>
            <person name="Wongkham S."/>
            <person name="Teh B.T."/>
            <person name="Wongkham C."/>
            <person name="Intapan P.M."/>
            <person name="Maleewong W."/>
            <person name="Yang X."/>
            <person name="Hu M."/>
            <person name="Wang Z."/>
            <person name="Hofmann A."/>
            <person name="Sternberg P.W."/>
            <person name="Tan P."/>
            <person name="Wang J."/>
            <person name="Gasser R.B."/>
        </authorList>
    </citation>
    <scope>NUCLEOTIDE SEQUENCE [LARGE SCALE GENOMIC DNA]</scope>
</reference>
<dbReference type="GeneID" id="20323442"/>
<name>A0A074Z6M1_OPIVI</name>
<dbReference type="AlphaFoldDB" id="A0A074Z6M1"/>
<sequence>MFRIYWASAMQCLNRSSQPGQLLGRLSMSRAYQSHHSIVNTFACSDVIIQMRPTCVGEVVVTRSPRMSDVRGSNPSTTIGYALLMSSNKCETRVQCFPLVWTHLNDYARTEGRPFKRAWCGYEQRWNKLTFLPVQQQQILRLLFSELKPKILMQ</sequence>